<reference evidence="1" key="1">
    <citation type="submission" date="2020-03" db="EMBL/GenBank/DDBJ databases">
        <title>The deep terrestrial virosphere.</title>
        <authorList>
            <person name="Holmfeldt K."/>
            <person name="Nilsson E."/>
            <person name="Simone D."/>
            <person name="Lopez-Fernandez M."/>
            <person name="Wu X."/>
            <person name="de Brujin I."/>
            <person name="Lundin D."/>
            <person name="Andersson A."/>
            <person name="Bertilsson S."/>
            <person name="Dopson M."/>
        </authorList>
    </citation>
    <scope>NUCLEOTIDE SEQUENCE</scope>
    <source>
        <strain evidence="1">MM415B05039</strain>
    </source>
</reference>
<evidence type="ECO:0000313" key="1">
    <source>
        <dbReference type="EMBL" id="QJA95971.1"/>
    </source>
</evidence>
<name>A0A6M3LSI8_9ZZZZ</name>
<protein>
    <submittedName>
        <fullName evidence="1">Uncharacterized protein</fullName>
    </submittedName>
</protein>
<organism evidence="1">
    <name type="scientific">viral metagenome</name>
    <dbReference type="NCBI Taxonomy" id="1070528"/>
    <lineage>
        <taxon>unclassified sequences</taxon>
        <taxon>metagenomes</taxon>
        <taxon>organismal metagenomes</taxon>
    </lineage>
</organism>
<accession>A0A6M3LSI8</accession>
<gene>
    <name evidence="1" type="ORF">MM415B05039_0007</name>
</gene>
<sequence>MATLSSLHRLEQMLAQMNNPAREADDSPCLHPEEARINLSGMGHRQFKCKLCGFEYKEQ</sequence>
<proteinExistence type="predicted"/>
<dbReference type="AlphaFoldDB" id="A0A6M3LSI8"/>
<dbReference type="EMBL" id="MT143359">
    <property type="protein sequence ID" value="QJA95971.1"/>
    <property type="molecule type" value="Genomic_DNA"/>
</dbReference>